<keyword evidence="2" id="KW-0472">Membrane</keyword>
<keyword evidence="4" id="KW-1185">Reference proteome</keyword>
<evidence type="ECO:0000256" key="2">
    <source>
        <dbReference type="SAM" id="Phobius"/>
    </source>
</evidence>
<protein>
    <submittedName>
        <fullName evidence="3">Uncharacterized protein</fullName>
    </submittedName>
</protein>
<sequence length="299" mass="33028">MLCGMLLHCKLVLKENTNEKLHRGHSSFIKECHIRSLSRPVKAAVKFMTSSADALSSVAWDGDGFLWSLLFLVPDKVLKYFQVYNGMTQLGFEQAHREFSFGTEQTHVSLYLTAISSLSELVGKPMFKVYPEKGLEVRLSGSGADGRAPTTLSPTVLTVNWRCEDTHDKPYEVLISIPVEGYGHVEFTLSKLCEYRQTSEGEAMRGWATLGVTSCVLIVLSTVACCGGFIYRTRVEHQRGLDALPGMTILSACLEAVTGPRGYAQPGDVNGAFVHQPPWENASTSQVTQRPNERKYGSI</sequence>
<evidence type="ECO:0000256" key="1">
    <source>
        <dbReference type="SAM" id="MobiDB-lite"/>
    </source>
</evidence>
<feature type="compositionally biased region" description="Polar residues" evidence="1">
    <location>
        <begin position="281"/>
        <end position="290"/>
    </location>
</feature>
<evidence type="ECO:0000313" key="3">
    <source>
        <dbReference type="EMBL" id="MQL96204.1"/>
    </source>
</evidence>
<dbReference type="Proteomes" id="UP000652761">
    <property type="component" value="Unassembled WGS sequence"/>
</dbReference>
<comment type="caution">
    <text evidence="3">The sequence shown here is derived from an EMBL/GenBank/DDBJ whole genome shotgun (WGS) entry which is preliminary data.</text>
</comment>
<keyword evidence="2" id="KW-1133">Transmembrane helix</keyword>
<feature type="transmembrane region" description="Helical" evidence="2">
    <location>
        <begin position="207"/>
        <end position="231"/>
    </location>
</feature>
<dbReference type="PANTHER" id="PTHR35752">
    <property type="entry name" value="G-PROTEIN COUPLED RECEPTOR"/>
    <property type="match status" value="1"/>
</dbReference>
<dbReference type="PANTHER" id="PTHR35752:SF1">
    <property type="entry name" value="G-PROTEIN COUPLED RECEPTOR"/>
    <property type="match status" value="1"/>
</dbReference>
<name>A0A843VT72_COLES</name>
<organism evidence="3 4">
    <name type="scientific">Colocasia esculenta</name>
    <name type="common">Wild taro</name>
    <name type="synonym">Arum esculentum</name>
    <dbReference type="NCBI Taxonomy" id="4460"/>
    <lineage>
        <taxon>Eukaryota</taxon>
        <taxon>Viridiplantae</taxon>
        <taxon>Streptophyta</taxon>
        <taxon>Embryophyta</taxon>
        <taxon>Tracheophyta</taxon>
        <taxon>Spermatophyta</taxon>
        <taxon>Magnoliopsida</taxon>
        <taxon>Liliopsida</taxon>
        <taxon>Araceae</taxon>
        <taxon>Aroideae</taxon>
        <taxon>Colocasieae</taxon>
        <taxon>Colocasia</taxon>
    </lineage>
</organism>
<dbReference type="EMBL" id="NMUH01001888">
    <property type="protein sequence ID" value="MQL96204.1"/>
    <property type="molecule type" value="Genomic_DNA"/>
</dbReference>
<gene>
    <name evidence="3" type="ORF">Taro_028879</name>
</gene>
<dbReference type="AlphaFoldDB" id="A0A843VT72"/>
<proteinExistence type="predicted"/>
<reference evidence="3" key="1">
    <citation type="submission" date="2017-07" db="EMBL/GenBank/DDBJ databases">
        <title>Taro Niue Genome Assembly and Annotation.</title>
        <authorList>
            <person name="Atibalentja N."/>
            <person name="Keating K."/>
            <person name="Fields C.J."/>
        </authorList>
    </citation>
    <scope>NUCLEOTIDE SEQUENCE</scope>
    <source>
        <strain evidence="3">Niue_2</strain>
        <tissue evidence="3">Leaf</tissue>
    </source>
</reference>
<keyword evidence="2" id="KW-0812">Transmembrane</keyword>
<feature type="region of interest" description="Disordered" evidence="1">
    <location>
        <begin position="280"/>
        <end position="299"/>
    </location>
</feature>
<dbReference type="OrthoDB" id="1848995at2759"/>
<accession>A0A843VT72</accession>
<evidence type="ECO:0000313" key="4">
    <source>
        <dbReference type="Proteomes" id="UP000652761"/>
    </source>
</evidence>